<keyword evidence="2" id="KW-1185">Reference proteome</keyword>
<dbReference type="Proteomes" id="UP001500604">
    <property type="component" value="Unassembled WGS sequence"/>
</dbReference>
<reference evidence="2" key="1">
    <citation type="journal article" date="2019" name="Int. J. Syst. Evol. Microbiol.">
        <title>The Global Catalogue of Microorganisms (GCM) 10K type strain sequencing project: providing services to taxonomists for standard genome sequencing and annotation.</title>
        <authorList>
            <consortium name="The Broad Institute Genomics Platform"/>
            <consortium name="The Broad Institute Genome Sequencing Center for Infectious Disease"/>
            <person name="Wu L."/>
            <person name="Ma J."/>
        </authorList>
    </citation>
    <scope>NUCLEOTIDE SEQUENCE [LARGE SCALE GENOMIC DNA]</scope>
    <source>
        <strain evidence="2">JCM 17805</strain>
    </source>
</reference>
<proteinExistence type="predicted"/>
<organism evidence="1 2">
    <name type="scientific">Kistimonas scapharcae</name>
    <dbReference type="NCBI Taxonomy" id="1036133"/>
    <lineage>
        <taxon>Bacteria</taxon>
        <taxon>Pseudomonadati</taxon>
        <taxon>Pseudomonadota</taxon>
        <taxon>Gammaproteobacteria</taxon>
        <taxon>Oceanospirillales</taxon>
        <taxon>Endozoicomonadaceae</taxon>
        <taxon>Kistimonas</taxon>
    </lineage>
</organism>
<evidence type="ECO:0000313" key="2">
    <source>
        <dbReference type="Proteomes" id="UP001500604"/>
    </source>
</evidence>
<comment type="caution">
    <text evidence="1">The sequence shown here is derived from an EMBL/GenBank/DDBJ whole genome shotgun (WGS) entry which is preliminary data.</text>
</comment>
<name>A0ABP8UXF6_9GAMM</name>
<dbReference type="Gene3D" id="1.20.120.330">
    <property type="entry name" value="Nucleotidyltransferases domain 2"/>
    <property type="match status" value="1"/>
</dbReference>
<evidence type="ECO:0000313" key="1">
    <source>
        <dbReference type="EMBL" id="GAA4648618.1"/>
    </source>
</evidence>
<protein>
    <submittedName>
        <fullName evidence="1">Uncharacterized protein</fullName>
    </submittedName>
</protein>
<dbReference type="RefSeq" id="WP_345194292.1">
    <property type="nucleotide sequence ID" value="NZ_BAABFL010000082.1"/>
</dbReference>
<accession>A0ABP8UXF6</accession>
<gene>
    <name evidence="1" type="ORF">GCM10023116_08870</name>
</gene>
<dbReference type="SUPFAM" id="SSF81593">
    <property type="entry name" value="Nucleotidyltransferase substrate binding subunit/domain"/>
    <property type="match status" value="1"/>
</dbReference>
<dbReference type="EMBL" id="BAABFL010000082">
    <property type="protein sequence ID" value="GAA4648618.1"/>
    <property type="molecule type" value="Genomic_DNA"/>
</dbReference>
<sequence length="151" mass="16934">MTNDKRQLLEKQIPQMCKAVDSLAWSLKRCLPLPIASLDAAGQEKIEALTVRFVRVSDILIQKIFRLVDDLEMNHSGTIRDRINRMEEKGLIGSARDFIEIRELRNAIAQAGDDDASGTLYRDVIRLSPLLICTPDNVRHYLGISVASAGM</sequence>